<name>A0A369IC03_9BACT</name>
<dbReference type="Proteomes" id="UP000253141">
    <property type="component" value="Unassembled WGS sequence"/>
</dbReference>
<organism evidence="2 3">
    <name type="scientific">Runella aurantiaca</name>
    <dbReference type="NCBI Taxonomy" id="2282308"/>
    <lineage>
        <taxon>Bacteria</taxon>
        <taxon>Pseudomonadati</taxon>
        <taxon>Bacteroidota</taxon>
        <taxon>Cytophagia</taxon>
        <taxon>Cytophagales</taxon>
        <taxon>Spirosomataceae</taxon>
        <taxon>Runella</taxon>
    </lineage>
</organism>
<reference evidence="2 3" key="1">
    <citation type="submission" date="2018-07" db="EMBL/GenBank/DDBJ databases">
        <title>Genome analysis of Runella aurantiaca.</title>
        <authorList>
            <person name="Yang X."/>
        </authorList>
    </citation>
    <scope>NUCLEOTIDE SEQUENCE [LARGE SCALE GENOMIC DNA]</scope>
    <source>
        <strain evidence="2 3">YX9</strain>
    </source>
</reference>
<gene>
    <name evidence="2" type="ORF">DVG78_11260</name>
</gene>
<protein>
    <submittedName>
        <fullName evidence="2">Uncharacterized protein</fullName>
    </submittedName>
</protein>
<dbReference type="AlphaFoldDB" id="A0A369IC03"/>
<dbReference type="RefSeq" id="WP_114461172.1">
    <property type="nucleotide sequence ID" value="NZ_QPIW01000007.1"/>
</dbReference>
<keyword evidence="3" id="KW-1185">Reference proteome</keyword>
<keyword evidence="1" id="KW-0732">Signal</keyword>
<evidence type="ECO:0000313" key="2">
    <source>
        <dbReference type="EMBL" id="RDB05977.1"/>
    </source>
</evidence>
<feature type="signal peptide" evidence="1">
    <location>
        <begin position="1"/>
        <end position="22"/>
    </location>
</feature>
<evidence type="ECO:0000256" key="1">
    <source>
        <dbReference type="SAM" id="SignalP"/>
    </source>
</evidence>
<feature type="chain" id="PRO_5016819567" evidence="1">
    <location>
        <begin position="23"/>
        <end position="180"/>
    </location>
</feature>
<sequence length="180" mass="19955">MNFKAHFSIVLAAFSVLTIENAAISACKPPQNTSVIAESSRGIELSNKQIRSQAVLKRLKPFQTATAKSYTLLLEKIKLDQLPEGVYEVYMSNDPAEVTRTIPENTAFVNTLDLYNLQSSSDKTMPVNVTKNVKLWLENGKETADIYVVVVFKGNVLPDNTPVQNAGKLTIGKIRLLENR</sequence>
<proteinExistence type="predicted"/>
<accession>A0A369IC03</accession>
<dbReference type="EMBL" id="QPIW01000007">
    <property type="protein sequence ID" value="RDB05977.1"/>
    <property type="molecule type" value="Genomic_DNA"/>
</dbReference>
<comment type="caution">
    <text evidence="2">The sequence shown here is derived from an EMBL/GenBank/DDBJ whole genome shotgun (WGS) entry which is preliminary data.</text>
</comment>
<dbReference type="OrthoDB" id="1415031at2"/>
<evidence type="ECO:0000313" key="3">
    <source>
        <dbReference type="Proteomes" id="UP000253141"/>
    </source>
</evidence>